<dbReference type="RefSeq" id="WP_122919889.1">
    <property type="nucleotide sequence ID" value="NZ_RHHQ01000017.1"/>
</dbReference>
<accession>A0A3M8D9B2</accession>
<sequence length="351" mass="39973">MSPYPNLACSCVNQLFLAYTGYSIGSDSIPQYQFWEPSDLLPVIAHLDRQTGTINGSMFTDVLFLAFAVLNEQGEPRYLTRNEQAPATVADWTIYTDELFLCTRNLDALRIAHEKTCFAEWTRVWVALPYPNPSVVGDDANRIRAIIRWMDDFLARWDTASLDCQLRLMGFYWVQESVYFTGPANDDRSVIRAVNRAIRARCAAGSLLHSLWIPYQQANGWDQWRKLGFSLSFLQPNHYFQPTQLIETAAVQSYANGLGVEIEFDLGVTYDAAKRARLQEYLRLGATGGTDPAGNVFGPYMRTSPLAWYSGGWFFGKNGRKQAFVSLYQSDGPLYDQIYWYLHGIYEPQTD</sequence>
<name>A0A3M8D9B2_9BACL</name>
<dbReference type="Pfam" id="PF16147">
    <property type="entry name" value="DUF4855"/>
    <property type="match status" value="1"/>
</dbReference>
<reference evidence="1 2" key="1">
    <citation type="submission" date="2018-10" db="EMBL/GenBank/DDBJ databases">
        <title>Phylogenomics of Brevibacillus.</title>
        <authorList>
            <person name="Dunlap C."/>
        </authorList>
    </citation>
    <scope>NUCLEOTIDE SEQUENCE [LARGE SCALE GENOMIC DNA]</scope>
    <source>
        <strain evidence="1 2">JCM 15716</strain>
    </source>
</reference>
<dbReference type="InterPro" id="IPR032329">
    <property type="entry name" value="DUF4855"/>
</dbReference>
<gene>
    <name evidence="1" type="ORF">EDM56_21105</name>
</gene>
<evidence type="ECO:0000313" key="2">
    <source>
        <dbReference type="Proteomes" id="UP000271031"/>
    </source>
</evidence>
<dbReference type="OrthoDB" id="3799295at2"/>
<dbReference type="AlphaFoldDB" id="A0A3M8D9B2"/>
<evidence type="ECO:0000313" key="1">
    <source>
        <dbReference type="EMBL" id="RNB84606.1"/>
    </source>
</evidence>
<protein>
    <submittedName>
        <fullName evidence="1">DUF4855 domain-containing protein</fullName>
    </submittedName>
</protein>
<comment type="caution">
    <text evidence="1">The sequence shown here is derived from an EMBL/GenBank/DDBJ whole genome shotgun (WGS) entry which is preliminary data.</text>
</comment>
<dbReference type="EMBL" id="RHHQ01000017">
    <property type="protein sequence ID" value="RNB84606.1"/>
    <property type="molecule type" value="Genomic_DNA"/>
</dbReference>
<organism evidence="1 2">
    <name type="scientific">Brevibacillus fluminis</name>
    <dbReference type="NCBI Taxonomy" id="511487"/>
    <lineage>
        <taxon>Bacteria</taxon>
        <taxon>Bacillati</taxon>
        <taxon>Bacillota</taxon>
        <taxon>Bacilli</taxon>
        <taxon>Bacillales</taxon>
        <taxon>Paenibacillaceae</taxon>
        <taxon>Brevibacillus</taxon>
    </lineage>
</organism>
<proteinExistence type="predicted"/>
<dbReference type="Proteomes" id="UP000271031">
    <property type="component" value="Unassembled WGS sequence"/>
</dbReference>
<keyword evidence="2" id="KW-1185">Reference proteome</keyword>